<evidence type="ECO:0000313" key="7">
    <source>
        <dbReference type="Proteomes" id="UP001275084"/>
    </source>
</evidence>
<keyword evidence="7" id="KW-1185">Reference proteome</keyword>
<feature type="domain" description="CENP-V/GFA" evidence="5">
    <location>
        <begin position="9"/>
        <end position="137"/>
    </location>
</feature>
<dbReference type="AlphaFoldDB" id="A0AAJ0MHM8"/>
<dbReference type="EMBL" id="JAUIQD010000002">
    <property type="protein sequence ID" value="KAK3359449.1"/>
    <property type="molecule type" value="Genomic_DNA"/>
</dbReference>
<comment type="caution">
    <text evidence="6">The sequence shown here is derived from an EMBL/GenBank/DDBJ whole genome shotgun (WGS) entry which is preliminary data.</text>
</comment>
<dbReference type="Proteomes" id="UP001275084">
    <property type="component" value="Unassembled WGS sequence"/>
</dbReference>
<proteinExistence type="inferred from homology"/>
<evidence type="ECO:0000256" key="4">
    <source>
        <dbReference type="ARBA" id="ARBA00023239"/>
    </source>
</evidence>
<dbReference type="PANTHER" id="PTHR33337">
    <property type="entry name" value="GFA DOMAIN-CONTAINING PROTEIN"/>
    <property type="match status" value="1"/>
</dbReference>
<keyword evidence="2" id="KW-0479">Metal-binding</keyword>
<comment type="similarity">
    <text evidence="1">Belongs to the Gfa family.</text>
</comment>
<evidence type="ECO:0000256" key="3">
    <source>
        <dbReference type="ARBA" id="ARBA00022833"/>
    </source>
</evidence>
<evidence type="ECO:0000256" key="2">
    <source>
        <dbReference type="ARBA" id="ARBA00022723"/>
    </source>
</evidence>
<dbReference type="SUPFAM" id="SSF51316">
    <property type="entry name" value="Mss4-like"/>
    <property type="match status" value="2"/>
</dbReference>
<gene>
    <name evidence="6" type="ORF">B0T25DRAFT_98921</name>
</gene>
<dbReference type="Gene3D" id="3.90.1590.10">
    <property type="entry name" value="glutathione-dependent formaldehyde- activating enzyme (gfa)"/>
    <property type="match status" value="2"/>
</dbReference>
<dbReference type="PROSITE" id="PS51891">
    <property type="entry name" value="CENP_V_GFA"/>
    <property type="match status" value="1"/>
</dbReference>
<keyword evidence="3" id="KW-0862">Zinc</keyword>
<dbReference type="Pfam" id="PF04828">
    <property type="entry name" value="GFA"/>
    <property type="match status" value="1"/>
</dbReference>
<dbReference type="InterPro" id="IPR011057">
    <property type="entry name" value="Mss4-like_sf"/>
</dbReference>
<dbReference type="PANTHER" id="PTHR33337:SF40">
    <property type="entry name" value="CENP-V_GFA DOMAIN-CONTAINING PROTEIN-RELATED"/>
    <property type="match status" value="1"/>
</dbReference>
<protein>
    <submittedName>
        <fullName evidence="6">Mss4-like protein</fullName>
    </submittedName>
</protein>
<sequence length="415" mass="45910">MMEAKTVEITAQCLCKDHAFTARIPSTLLPLRASCCHCDSCRHNTGALYSSDTPWSGSAAAVRESSLRRYKFSERVNVLFCGRCSSPMFFEEKNGGEEEPPTYGVFTGVLRGEYPDGVDGVLLVRIVEHMFVGDTLDGGASCWLRRPHGDDAPPAKIWLGKRGSSDEVDYPNLWPAVADLPAPDAKLAQDEIPIRCVCGGVDLVLKAGEAQREHASAQEVDRGPPVVDPTSHKSLGTFDGCNSCRLSSGVDMFHWSFYLLKYISFPPKGGDGKGDFPNHTAELRAAVDVEEEKGRDPRLGTLTYYSSSPDVQRYFCSRCSACVFYAVDERPYLVDLSIGLLWSPDGARAEGAISWSWGGKTSHRQDMLGGWREGLVQAIEKDAEEWRIERGYHINWRRAAREQAEREAAEKGETK</sequence>
<reference evidence="6" key="1">
    <citation type="journal article" date="2023" name="Mol. Phylogenet. Evol.">
        <title>Genome-scale phylogeny and comparative genomics of the fungal order Sordariales.</title>
        <authorList>
            <person name="Hensen N."/>
            <person name="Bonometti L."/>
            <person name="Westerberg I."/>
            <person name="Brannstrom I.O."/>
            <person name="Guillou S."/>
            <person name="Cros-Aarteil S."/>
            <person name="Calhoun S."/>
            <person name="Haridas S."/>
            <person name="Kuo A."/>
            <person name="Mondo S."/>
            <person name="Pangilinan J."/>
            <person name="Riley R."/>
            <person name="LaButti K."/>
            <person name="Andreopoulos B."/>
            <person name="Lipzen A."/>
            <person name="Chen C."/>
            <person name="Yan M."/>
            <person name="Daum C."/>
            <person name="Ng V."/>
            <person name="Clum A."/>
            <person name="Steindorff A."/>
            <person name="Ohm R.A."/>
            <person name="Martin F."/>
            <person name="Silar P."/>
            <person name="Natvig D.O."/>
            <person name="Lalanne C."/>
            <person name="Gautier V."/>
            <person name="Ament-Velasquez S.L."/>
            <person name="Kruys A."/>
            <person name="Hutchinson M.I."/>
            <person name="Powell A.J."/>
            <person name="Barry K."/>
            <person name="Miller A.N."/>
            <person name="Grigoriev I.V."/>
            <person name="Debuchy R."/>
            <person name="Gladieux P."/>
            <person name="Hiltunen Thoren M."/>
            <person name="Johannesson H."/>
        </authorList>
    </citation>
    <scope>NUCLEOTIDE SEQUENCE</scope>
    <source>
        <strain evidence="6">CBS 955.72</strain>
    </source>
</reference>
<name>A0AAJ0MHM8_9PEZI</name>
<dbReference type="InterPro" id="IPR006913">
    <property type="entry name" value="CENP-V/GFA"/>
</dbReference>
<organism evidence="6 7">
    <name type="scientific">Lasiosphaeria hispida</name>
    <dbReference type="NCBI Taxonomy" id="260671"/>
    <lineage>
        <taxon>Eukaryota</taxon>
        <taxon>Fungi</taxon>
        <taxon>Dikarya</taxon>
        <taxon>Ascomycota</taxon>
        <taxon>Pezizomycotina</taxon>
        <taxon>Sordariomycetes</taxon>
        <taxon>Sordariomycetidae</taxon>
        <taxon>Sordariales</taxon>
        <taxon>Lasiosphaeriaceae</taxon>
        <taxon>Lasiosphaeria</taxon>
    </lineage>
</organism>
<dbReference type="GO" id="GO:0016846">
    <property type="term" value="F:carbon-sulfur lyase activity"/>
    <property type="evidence" value="ECO:0007669"/>
    <property type="project" value="InterPro"/>
</dbReference>
<accession>A0AAJ0MHM8</accession>
<evidence type="ECO:0000256" key="1">
    <source>
        <dbReference type="ARBA" id="ARBA00005495"/>
    </source>
</evidence>
<keyword evidence="4" id="KW-0456">Lyase</keyword>
<evidence type="ECO:0000313" key="6">
    <source>
        <dbReference type="EMBL" id="KAK3359449.1"/>
    </source>
</evidence>
<evidence type="ECO:0000259" key="5">
    <source>
        <dbReference type="PROSITE" id="PS51891"/>
    </source>
</evidence>
<dbReference type="GO" id="GO:0046872">
    <property type="term" value="F:metal ion binding"/>
    <property type="evidence" value="ECO:0007669"/>
    <property type="project" value="UniProtKB-KW"/>
</dbReference>
<reference evidence="6" key="2">
    <citation type="submission" date="2023-06" db="EMBL/GenBank/DDBJ databases">
        <authorList>
            <consortium name="Lawrence Berkeley National Laboratory"/>
            <person name="Haridas S."/>
            <person name="Hensen N."/>
            <person name="Bonometti L."/>
            <person name="Westerberg I."/>
            <person name="Brannstrom I.O."/>
            <person name="Guillou S."/>
            <person name="Cros-Aarteil S."/>
            <person name="Calhoun S."/>
            <person name="Kuo A."/>
            <person name="Mondo S."/>
            <person name="Pangilinan J."/>
            <person name="Riley R."/>
            <person name="Labutti K."/>
            <person name="Andreopoulos B."/>
            <person name="Lipzen A."/>
            <person name="Chen C."/>
            <person name="Yanf M."/>
            <person name="Daum C."/>
            <person name="Ng V."/>
            <person name="Clum A."/>
            <person name="Steindorff A."/>
            <person name="Ohm R."/>
            <person name="Martin F."/>
            <person name="Silar P."/>
            <person name="Natvig D."/>
            <person name="Lalanne C."/>
            <person name="Gautier V."/>
            <person name="Ament-Velasquez S.L."/>
            <person name="Kruys A."/>
            <person name="Hutchinson M.I."/>
            <person name="Powell A.J."/>
            <person name="Barry K."/>
            <person name="Miller A.N."/>
            <person name="Grigoriev I.V."/>
            <person name="Debuchy R."/>
            <person name="Gladieux P."/>
            <person name="Thoren M.H."/>
            <person name="Johannesson H."/>
        </authorList>
    </citation>
    <scope>NUCLEOTIDE SEQUENCE</scope>
    <source>
        <strain evidence="6">CBS 955.72</strain>
    </source>
</reference>